<reference evidence="1" key="1">
    <citation type="submission" date="2020-10" db="EMBL/GenBank/DDBJ databases">
        <title>Genomic Encyclopedia of Type Strains, Phase IV (KMG-IV): sequencing the most valuable type-strain genomes for metagenomic binning, comparative biology and taxonomic classification.</title>
        <authorList>
            <person name="Goeker M."/>
        </authorList>
    </citation>
    <scope>NUCLEOTIDE SEQUENCE</scope>
    <source>
        <strain evidence="1">DSM 13886</strain>
    </source>
</reference>
<gene>
    <name evidence="1" type="ORF">H4683_001339</name>
</gene>
<keyword evidence="2" id="KW-1185">Reference proteome</keyword>
<evidence type="ECO:0000313" key="1">
    <source>
        <dbReference type="EMBL" id="MBE1554264.1"/>
    </source>
</evidence>
<dbReference type="AlphaFoldDB" id="A0A927R5U0"/>
<name>A0A927R5U0_9BACL</name>
<proteinExistence type="predicted"/>
<sequence>MDLVEIVQEYNVNGKTLKEILATEFEGYEPLWMHNGNTVTFVNNAMPLIKTEPLYM</sequence>
<accession>A0A927R5U0</accession>
<dbReference type="Proteomes" id="UP000658225">
    <property type="component" value="Unassembled WGS sequence"/>
</dbReference>
<protein>
    <submittedName>
        <fullName evidence="1">Uncharacterized protein</fullName>
    </submittedName>
</protein>
<comment type="caution">
    <text evidence="1">The sequence shown here is derived from an EMBL/GenBank/DDBJ whole genome shotgun (WGS) entry which is preliminary data.</text>
</comment>
<organism evidence="1 2">
    <name type="scientific">Sporosarcina limicola</name>
    <dbReference type="NCBI Taxonomy" id="34101"/>
    <lineage>
        <taxon>Bacteria</taxon>
        <taxon>Bacillati</taxon>
        <taxon>Bacillota</taxon>
        <taxon>Bacilli</taxon>
        <taxon>Bacillales</taxon>
        <taxon>Caryophanaceae</taxon>
        <taxon>Sporosarcina</taxon>
    </lineage>
</organism>
<dbReference type="RefSeq" id="WP_192598056.1">
    <property type="nucleotide sequence ID" value="NZ_JADBEL010000005.1"/>
</dbReference>
<evidence type="ECO:0000313" key="2">
    <source>
        <dbReference type="Proteomes" id="UP000658225"/>
    </source>
</evidence>
<dbReference type="EMBL" id="JADBEL010000005">
    <property type="protein sequence ID" value="MBE1554264.1"/>
    <property type="molecule type" value="Genomic_DNA"/>
</dbReference>